<gene>
    <name evidence="2" type="ORF">SAMN05444170_3748</name>
</gene>
<evidence type="ECO:0000256" key="1">
    <source>
        <dbReference type="SAM" id="Phobius"/>
    </source>
</evidence>
<reference evidence="3" key="1">
    <citation type="submission" date="2016-11" db="EMBL/GenBank/DDBJ databases">
        <authorList>
            <person name="Varghese N."/>
            <person name="Submissions S."/>
        </authorList>
    </citation>
    <scope>NUCLEOTIDE SEQUENCE [LARGE SCALE GENOMIC DNA]</scope>
    <source>
        <strain evidence="3">GAS401</strain>
    </source>
</reference>
<name>A0A1M7U6X2_9BRAD</name>
<organism evidence="2 3">
    <name type="scientific">Bradyrhizobium erythrophlei</name>
    <dbReference type="NCBI Taxonomy" id="1437360"/>
    <lineage>
        <taxon>Bacteria</taxon>
        <taxon>Pseudomonadati</taxon>
        <taxon>Pseudomonadota</taxon>
        <taxon>Alphaproteobacteria</taxon>
        <taxon>Hyphomicrobiales</taxon>
        <taxon>Nitrobacteraceae</taxon>
        <taxon>Bradyrhizobium</taxon>
    </lineage>
</organism>
<keyword evidence="1" id="KW-1133">Transmembrane helix</keyword>
<evidence type="ECO:0000313" key="3">
    <source>
        <dbReference type="Proteomes" id="UP000184096"/>
    </source>
</evidence>
<feature type="transmembrane region" description="Helical" evidence="1">
    <location>
        <begin position="12"/>
        <end position="37"/>
    </location>
</feature>
<proteinExistence type="predicted"/>
<keyword evidence="1" id="KW-0812">Transmembrane</keyword>
<dbReference type="Proteomes" id="UP000184096">
    <property type="component" value="Chromosome I"/>
</dbReference>
<accession>A0A1M7U6X2</accession>
<dbReference type="AlphaFoldDB" id="A0A1M7U6X2"/>
<sequence length="38" mass="4034">MPNRSISDRTPLYAAVILAVGLGIVVSALALLALIFFF</sequence>
<dbReference type="EMBL" id="LT670849">
    <property type="protein sequence ID" value="SHN78684.1"/>
    <property type="molecule type" value="Genomic_DNA"/>
</dbReference>
<evidence type="ECO:0000313" key="2">
    <source>
        <dbReference type="EMBL" id="SHN78684.1"/>
    </source>
</evidence>
<keyword evidence="3" id="KW-1185">Reference proteome</keyword>
<protein>
    <submittedName>
        <fullName evidence="2">Uncharacterized protein</fullName>
    </submittedName>
</protein>
<keyword evidence="1" id="KW-0472">Membrane</keyword>